<dbReference type="InterPro" id="IPR005143">
    <property type="entry name" value="TF_LuxR_autoind-bd_dom"/>
</dbReference>
<dbReference type="GO" id="GO:0006355">
    <property type="term" value="P:regulation of DNA-templated transcription"/>
    <property type="evidence" value="ECO:0007669"/>
    <property type="project" value="InterPro"/>
</dbReference>
<keyword evidence="2" id="KW-0238">DNA-binding</keyword>
<dbReference type="SMART" id="SM00421">
    <property type="entry name" value="HTH_LUXR"/>
    <property type="match status" value="1"/>
</dbReference>
<reference evidence="5 6" key="1">
    <citation type="submission" date="2016-03" db="EMBL/GenBank/DDBJ databases">
        <title>Draft Genome Assembly of Pseudomonas putida strain CBF10-2.</title>
        <authorList>
            <person name="Iyer R.S."/>
            <person name="Damania A."/>
        </authorList>
    </citation>
    <scope>NUCLEOTIDE SEQUENCE [LARGE SCALE GENOMIC DNA]</scope>
    <source>
        <strain evidence="5 6">CBF10-2</strain>
    </source>
</reference>
<dbReference type="InterPro" id="IPR036693">
    <property type="entry name" value="TF_LuxR_autoind-bd_dom_sf"/>
</dbReference>
<protein>
    <recommendedName>
        <fullName evidence="4">HTH luxR-type domain-containing protein</fullName>
    </recommendedName>
</protein>
<evidence type="ECO:0000259" key="4">
    <source>
        <dbReference type="PROSITE" id="PS50043"/>
    </source>
</evidence>
<dbReference type="Proteomes" id="UP000077752">
    <property type="component" value="Unassembled WGS sequence"/>
</dbReference>
<feature type="domain" description="HTH luxR-type" evidence="4">
    <location>
        <begin position="161"/>
        <end position="226"/>
    </location>
</feature>
<proteinExistence type="predicted"/>
<dbReference type="InterPro" id="IPR036388">
    <property type="entry name" value="WH-like_DNA-bd_sf"/>
</dbReference>
<dbReference type="PANTHER" id="PTHR44688:SF16">
    <property type="entry name" value="DNA-BINDING TRANSCRIPTIONAL ACTIVATOR DEVR_DOSR"/>
    <property type="match status" value="1"/>
</dbReference>
<dbReference type="SUPFAM" id="SSF75516">
    <property type="entry name" value="Pheromone-binding domain of LuxR-like quorum-sensing transcription factors"/>
    <property type="match status" value="1"/>
</dbReference>
<dbReference type="PROSITE" id="PS00622">
    <property type="entry name" value="HTH_LUXR_1"/>
    <property type="match status" value="1"/>
</dbReference>
<sequence>MPLSADVLHVLAREVSPNLRFGMLHGLVVQLGFDFFGFTCWTSFDPRPMFWNTWPAGWIQKYKARKFLEVDPRIEHCRRSILPISWSEDLFRSAPGLWDEAQAFGLCHGWSQGSHSEGVFSVLDVAREKGPISDQEWYEKAGQVLLLCNLIHMQQVDELKRRIEALNLSTREIEVLRWSAIGKTAEEVAGILNLSESTVNFHARNSIVKLGVQNKVAAIARAAQLGLFITREDRRVADEPTPFQRRSSDWALASSA</sequence>
<keyword evidence="1" id="KW-0805">Transcription regulation</keyword>
<name>A0A177SC73_PSEPU</name>
<dbReference type="EMBL" id="LUCV01000040">
    <property type="protein sequence ID" value="OAI86194.1"/>
    <property type="molecule type" value="Genomic_DNA"/>
</dbReference>
<evidence type="ECO:0000313" key="5">
    <source>
        <dbReference type="EMBL" id="OAI86194.1"/>
    </source>
</evidence>
<accession>A0A177SC73</accession>
<keyword evidence="3" id="KW-0804">Transcription</keyword>
<dbReference type="PROSITE" id="PS50043">
    <property type="entry name" value="HTH_LUXR_2"/>
    <property type="match status" value="1"/>
</dbReference>
<evidence type="ECO:0000256" key="3">
    <source>
        <dbReference type="ARBA" id="ARBA00023163"/>
    </source>
</evidence>
<dbReference type="GO" id="GO:0003677">
    <property type="term" value="F:DNA binding"/>
    <property type="evidence" value="ECO:0007669"/>
    <property type="project" value="UniProtKB-KW"/>
</dbReference>
<organism evidence="5 6">
    <name type="scientific">Pseudomonas putida</name>
    <name type="common">Arthrobacter siderocapsulatus</name>
    <dbReference type="NCBI Taxonomy" id="303"/>
    <lineage>
        <taxon>Bacteria</taxon>
        <taxon>Pseudomonadati</taxon>
        <taxon>Pseudomonadota</taxon>
        <taxon>Gammaproteobacteria</taxon>
        <taxon>Pseudomonadales</taxon>
        <taxon>Pseudomonadaceae</taxon>
        <taxon>Pseudomonas</taxon>
    </lineage>
</organism>
<comment type="caution">
    <text evidence="5">The sequence shown here is derived from an EMBL/GenBank/DDBJ whole genome shotgun (WGS) entry which is preliminary data.</text>
</comment>
<evidence type="ECO:0000313" key="6">
    <source>
        <dbReference type="Proteomes" id="UP000077752"/>
    </source>
</evidence>
<dbReference type="PRINTS" id="PR00038">
    <property type="entry name" value="HTHLUXR"/>
</dbReference>
<dbReference type="SUPFAM" id="SSF46894">
    <property type="entry name" value="C-terminal effector domain of the bipartite response regulators"/>
    <property type="match status" value="1"/>
</dbReference>
<dbReference type="AlphaFoldDB" id="A0A177SC73"/>
<evidence type="ECO:0000256" key="2">
    <source>
        <dbReference type="ARBA" id="ARBA00023125"/>
    </source>
</evidence>
<gene>
    <name evidence="5" type="ORF">AYO28_00435</name>
</gene>
<evidence type="ECO:0000256" key="1">
    <source>
        <dbReference type="ARBA" id="ARBA00023015"/>
    </source>
</evidence>
<dbReference type="Gene3D" id="3.30.450.80">
    <property type="entry name" value="Transcription factor LuxR-like, autoinducer-binding domain"/>
    <property type="match status" value="1"/>
</dbReference>
<dbReference type="CDD" id="cd06170">
    <property type="entry name" value="LuxR_C_like"/>
    <property type="match status" value="1"/>
</dbReference>
<dbReference type="InterPro" id="IPR000792">
    <property type="entry name" value="Tscrpt_reg_LuxR_C"/>
</dbReference>
<dbReference type="Gene3D" id="1.10.10.10">
    <property type="entry name" value="Winged helix-like DNA-binding domain superfamily/Winged helix DNA-binding domain"/>
    <property type="match status" value="1"/>
</dbReference>
<dbReference type="Pfam" id="PF00196">
    <property type="entry name" value="GerE"/>
    <property type="match status" value="1"/>
</dbReference>
<dbReference type="InterPro" id="IPR016032">
    <property type="entry name" value="Sig_transdc_resp-reg_C-effctor"/>
</dbReference>
<dbReference type="RefSeq" id="WP_064304057.1">
    <property type="nucleotide sequence ID" value="NZ_LUCV01000040.1"/>
</dbReference>
<dbReference type="PANTHER" id="PTHR44688">
    <property type="entry name" value="DNA-BINDING TRANSCRIPTIONAL ACTIVATOR DEVR_DOSR"/>
    <property type="match status" value="1"/>
</dbReference>
<dbReference type="Pfam" id="PF03472">
    <property type="entry name" value="Autoind_bind"/>
    <property type="match status" value="1"/>
</dbReference>